<gene>
    <name evidence="2" type="ORF">LCGC14_1459860</name>
</gene>
<name>A0A0F9JFZ7_9ZZZZ</name>
<sequence>MKNVSKPLGPSRTVSQKAYEDTLEQQIQHLSVAVEHELRHSPGGLDELTLIKKLQKSPWKLIGELEFHDPKALYPAHFLLFHVLYRLRDTLAAAGENLHISPMRIGIERQDTIGGNGLPDAVDTLRQFYLDLSQYELPEEAIAQMMESFWAGYQNPAPTRPDALAAANKLGFDGIPESFSAAKQAFRRAVMQAHPDRGGDTEAVQALNEAFAVLKAHFNRIMEKT</sequence>
<organism evidence="2">
    <name type="scientific">marine sediment metagenome</name>
    <dbReference type="NCBI Taxonomy" id="412755"/>
    <lineage>
        <taxon>unclassified sequences</taxon>
        <taxon>metagenomes</taxon>
        <taxon>ecological metagenomes</taxon>
    </lineage>
</organism>
<dbReference type="AlphaFoldDB" id="A0A0F9JFZ7"/>
<comment type="caution">
    <text evidence="2">The sequence shown here is derived from an EMBL/GenBank/DDBJ whole genome shotgun (WGS) entry which is preliminary data.</text>
</comment>
<feature type="domain" description="DnaJ-related protein N-terminal" evidence="1">
    <location>
        <begin position="29"/>
        <end position="153"/>
    </location>
</feature>
<reference evidence="2" key="1">
    <citation type="journal article" date="2015" name="Nature">
        <title>Complex archaea that bridge the gap between prokaryotes and eukaryotes.</title>
        <authorList>
            <person name="Spang A."/>
            <person name="Saw J.H."/>
            <person name="Jorgensen S.L."/>
            <person name="Zaremba-Niedzwiedzka K."/>
            <person name="Martijn J."/>
            <person name="Lind A.E."/>
            <person name="van Eijk R."/>
            <person name="Schleper C."/>
            <person name="Guy L."/>
            <person name="Ettema T.J."/>
        </authorList>
    </citation>
    <scope>NUCLEOTIDE SEQUENCE</scope>
</reference>
<dbReference type="InterPro" id="IPR001623">
    <property type="entry name" value="DnaJ_domain"/>
</dbReference>
<accession>A0A0F9JFZ7</accession>
<proteinExistence type="predicted"/>
<dbReference type="SUPFAM" id="SSF46565">
    <property type="entry name" value="Chaperone J-domain"/>
    <property type="match status" value="1"/>
</dbReference>
<dbReference type="EMBL" id="LAZR01010150">
    <property type="protein sequence ID" value="KKM68538.1"/>
    <property type="molecule type" value="Genomic_DNA"/>
</dbReference>
<evidence type="ECO:0000313" key="2">
    <source>
        <dbReference type="EMBL" id="KKM68538.1"/>
    </source>
</evidence>
<dbReference type="Pfam" id="PF12339">
    <property type="entry name" value="DNAJ_related"/>
    <property type="match status" value="1"/>
</dbReference>
<dbReference type="InterPro" id="IPR036869">
    <property type="entry name" value="J_dom_sf"/>
</dbReference>
<protein>
    <recommendedName>
        <fullName evidence="1">DnaJ-related protein N-terminal domain-containing protein</fullName>
    </recommendedName>
</protein>
<dbReference type="InterPro" id="IPR021059">
    <property type="entry name" value="DnaJ-related_N"/>
</dbReference>
<evidence type="ECO:0000259" key="1">
    <source>
        <dbReference type="Pfam" id="PF12339"/>
    </source>
</evidence>
<dbReference type="Gene3D" id="1.10.287.110">
    <property type="entry name" value="DnaJ domain"/>
    <property type="match status" value="1"/>
</dbReference>
<dbReference type="CDD" id="cd06257">
    <property type="entry name" value="DnaJ"/>
    <property type="match status" value="1"/>
</dbReference>